<proteinExistence type="predicted"/>
<reference evidence="1" key="2">
    <citation type="journal article" date="2015" name="Data Brief">
        <title>Shoot transcriptome of the giant reed, Arundo donax.</title>
        <authorList>
            <person name="Barrero R.A."/>
            <person name="Guerrero F.D."/>
            <person name="Moolhuijzen P."/>
            <person name="Goolsby J.A."/>
            <person name="Tidwell J."/>
            <person name="Bellgard S.E."/>
            <person name="Bellgard M.I."/>
        </authorList>
    </citation>
    <scope>NUCLEOTIDE SEQUENCE</scope>
    <source>
        <tissue evidence="1">Shoot tissue taken approximately 20 cm above the soil surface</tissue>
    </source>
</reference>
<dbReference type="AlphaFoldDB" id="A0A0A9HDW9"/>
<evidence type="ECO:0000313" key="1">
    <source>
        <dbReference type="EMBL" id="JAE31078.1"/>
    </source>
</evidence>
<name>A0A0A9HDW9_ARUDO</name>
<reference evidence="1" key="1">
    <citation type="submission" date="2014-09" db="EMBL/GenBank/DDBJ databases">
        <authorList>
            <person name="Magalhaes I.L.F."/>
            <person name="Oliveira U."/>
            <person name="Santos F.R."/>
            <person name="Vidigal T.H.D.A."/>
            <person name="Brescovit A.D."/>
            <person name="Santos A.J."/>
        </authorList>
    </citation>
    <scope>NUCLEOTIDE SEQUENCE</scope>
    <source>
        <tissue evidence="1">Shoot tissue taken approximately 20 cm above the soil surface</tissue>
    </source>
</reference>
<sequence length="23" mass="2632">MLKACRSMLMRVVLHKLVVAYIG</sequence>
<protein>
    <submittedName>
        <fullName evidence="1">Uncharacterized protein</fullName>
    </submittedName>
</protein>
<accession>A0A0A9HDW9</accession>
<organism evidence="1">
    <name type="scientific">Arundo donax</name>
    <name type="common">Giant reed</name>
    <name type="synonym">Donax arundinaceus</name>
    <dbReference type="NCBI Taxonomy" id="35708"/>
    <lineage>
        <taxon>Eukaryota</taxon>
        <taxon>Viridiplantae</taxon>
        <taxon>Streptophyta</taxon>
        <taxon>Embryophyta</taxon>
        <taxon>Tracheophyta</taxon>
        <taxon>Spermatophyta</taxon>
        <taxon>Magnoliopsida</taxon>
        <taxon>Liliopsida</taxon>
        <taxon>Poales</taxon>
        <taxon>Poaceae</taxon>
        <taxon>PACMAD clade</taxon>
        <taxon>Arundinoideae</taxon>
        <taxon>Arundineae</taxon>
        <taxon>Arundo</taxon>
    </lineage>
</organism>
<dbReference type="EMBL" id="GBRH01166818">
    <property type="protein sequence ID" value="JAE31078.1"/>
    <property type="molecule type" value="Transcribed_RNA"/>
</dbReference>